<evidence type="ECO:0000259" key="7">
    <source>
        <dbReference type="SMART" id="SM00228"/>
    </source>
</evidence>
<dbReference type="PANTHER" id="PTHR32060:SF30">
    <property type="entry name" value="CARBOXY-TERMINAL PROCESSING PROTEASE CTPA"/>
    <property type="match status" value="1"/>
</dbReference>
<dbReference type="InterPro" id="IPR004447">
    <property type="entry name" value="Peptidase_S41A"/>
</dbReference>
<dbReference type="NCBIfam" id="TIGR00225">
    <property type="entry name" value="prc"/>
    <property type="match status" value="1"/>
</dbReference>
<dbReference type="GO" id="GO:0007165">
    <property type="term" value="P:signal transduction"/>
    <property type="evidence" value="ECO:0007669"/>
    <property type="project" value="TreeGrafter"/>
</dbReference>
<dbReference type="InterPro" id="IPR041489">
    <property type="entry name" value="PDZ_6"/>
</dbReference>
<dbReference type="SMART" id="SM00245">
    <property type="entry name" value="TSPc"/>
    <property type="match status" value="1"/>
</dbReference>
<dbReference type="CDD" id="cd07560">
    <property type="entry name" value="Peptidase_S41_CPP"/>
    <property type="match status" value="1"/>
</dbReference>
<dbReference type="RefSeq" id="WP_097554024.1">
    <property type="nucleotide sequence ID" value="NZ_PCMW01000038.1"/>
</dbReference>
<dbReference type="Gene3D" id="2.30.42.10">
    <property type="match status" value="1"/>
</dbReference>
<dbReference type="Gene3D" id="3.90.226.10">
    <property type="entry name" value="2-enoyl-CoA Hydratase, Chain A, domain 1"/>
    <property type="match status" value="1"/>
</dbReference>
<reference evidence="9 10" key="1">
    <citation type="submission" date="2017-09" db="EMBL/GenBank/DDBJ databases">
        <title>Whole genomes of Flavobacteriaceae.</title>
        <authorList>
            <person name="Stine C."/>
            <person name="Li C."/>
            <person name="Tadesse D."/>
        </authorList>
    </citation>
    <scope>NUCLEOTIDE SEQUENCE [LARGE SCALE GENOMIC DNA]</scope>
    <source>
        <strain evidence="9 10">ATCC 35036</strain>
    </source>
</reference>
<evidence type="ECO:0000313" key="10">
    <source>
        <dbReference type="Proteomes" id="UP000220828"/>
    </source>
</evidence>
<dbReference type="EMBL" id="PCMW01000038">
    <property type="protein sequence ID" value="PDS24721.1"/>
    <property type="molecule type" value="Genomic_DNA"/>
</dbReference>
<evidence type="ECO:0000256" key="3">
    <source>
        <dbReference type="ARBA" id="ARBA00022801"/>
    </source>
</evidence>
<evidence type="ECO:0000256" key="4">
    <source>
        <dbReference type="ARBA" id="ARBA00022825"/>
    </source>
</evidence>
<evidence type="ECO:0000259" key="8">
    <source>
        <dbReference type="SMART" id="SM00245"/>
    </source>
</evidence>
<evidence type="ECO:0000256" key="1">
    <source>
        <dbReference type="ARBA" id="ARBA00009179"/>
    </source>
</evidence>
<proteinExistence type="inferred from homology"/>
<dbReference type="InterPro" id="IPR005151">
    <property type="entry name" value="Tail-specific_protease"/>
</dbReference>
<comment type="caution">
    <text evidence="9">The sequence shown here is derived from an EMBL/GenBank/DDBJ whole genome shotgun (WGS) entry which is preliminary data.</text>
</comment>
<dbReference type="InterPro" id="IPR029045">
    <property type="entry name" value="ClpP/crotonase-like_dom_sf"/>
</dbReference>
<evidence type="ECO:0000256" key="6">
    <source>
        <dbReference type="SAM" id="Coils"/>
    </source>
</evidence>
<keyword evidence="4 5" id="KW-0720">Serine protease</keyword>
<dbReference type="SUPFAM" id="SSF50156">
    <property type="entry name" value="PDZ domain-like"/>
    <property type="match status" value="1"/>
</dbReference>
<organism evidence="9 10">
    <name type="scientific">Flavobacterium branchiophilum</name>
    <dbReference type="NCBI Taxonomy" id="55197"/>
    <lineage>
        <taxon>Bacteria</taxon>
        <taxon>Pseudomonadati</taxon>
        <taxon>Bacteroidota</taxon>
        <taxon>Flavobacteriia</taxon>
        <taxon>Flavobacteriales</taxon>
        <taxon>Flavobacteriaceae</taxon>
        <taxon>Flavobacterium</taxon>
    </lineage>
</organism>
<dbReference type="GO" id="GO:0008236">
    <property type="term" value="F:serine-type peptidase activity"/>
    <property type="evidence" value="ECO:0007669"/>
    <property type="project" value="UniProtKB-KW"/>
</dbReference>
<dbReference type="AlphaFoldDB" id="A0A2H3KVV2"/>
<feature type="domain" description="Tail specific protease" evidence="8">
    <location>
        <begin position="153"/>
        <end position="350"/>
    </location>
</feature>
<dbReference type="SMART" id="SM00228">
    <property type="entry name" value="PDZ"/>
    <property type="match status" value="1"/>
</dbReference>
<keyword evidence="2 5" id="KW-0645">Protease</keyword>
<dbReference type="Pfam" id="PF17820">
    <property type="entry name" value="PDZ_6"/>
    <property type="match status" value="1"/>
</dbReference>
<accession>A0A2H3KVV2</accession>
<dbReference type="OrthoDB" id="9812068at2"/>
<protein>
    <submittedName>
        <fullName evidence="9">Peptidase S41</fullName>
    </submittedName>
</protein>
<dbReference type="SUPFAM" id="SSF52096">
    <property type="entry name" value="ClpP/crotonase"/>
    <property type="match status" value="1"/>
</dbReference>
<dbReference type="Pfam" id="PF03572">
    <property type="entry name" value="Peptidase_S41"/>
    <property type="match status" value="1"/>
</dbReference>
<dbReference type="Proteomes" id="UP000220828">
    <property type="component" value="Unassembled WGS sequence"/>
</dbReference>
<evidence type="ECO:0000256" key="5">
    <source>
        <dbReference type="RuleBase" id="RU004404"/>
    </source>
</evidence>
<dbReference type="GO" id="GO:0030288">
    <property type="term" value="C:outer membrane-bounded periplasmic space"/>
    <property type="evidence" value="ECO:0007669"/>
    <property type="project" value="TreeGrafter"/>
</dbReference>
<gene>
    <name evidence="9" type="ORF">B0A77_07240</name>
</gene>
<dbReference type="PANTHER" id="PTHR32060">
    <property type="entry name" value="TAIL-SPECIFIC PROTEASE"/>
    <property type="match status" value="1"/>
</dbReference>
<dbReference type="InterPro" id="IPR001478">
    <property type="entry name" value="PDZ"/>
</dbReference>
<dbReference type="Gene3D" id="3.30.750.44">
    <property type="match status" value="1"/>
</dbReference>
<comment type="similarity">
    <text evidence="1 5">Belongs to the peptidase S41A family.</text>
</comment>
<dbReference type="InterPro" id="IPR036034">
    <property type="entry name" value="PDZ_sf"/>
</dbReference>
<dbReference type="GO" id="GO:0006508">
    <property type="term" value="P:proteolysis"/>
    <property type="evidence" value="ECO:0007669"/>
    <property type="project" value="UniProtKB-KW"/>
</dbReference>
<evidence type="ECO:0000313" key="9">
    <source>
        <dbReference type="EMBL" id="PDS24721.1"/>
    </source>
</evidence>
<dbReference type="GO" id="GO:0004175">
    <property type="term" value="F:endopeptidase activity"/>
    <property type="evidence" value="ECO:0007669"/>
    <property type="project" value="TreeGrafter"/>
</dbReference>
<keyword evidence="6" id="KW-0175">Coiled coil</keyword>
<keyword evidence="3 5" id="KW-0378">Hydrolase</keyword>
<feature type="domain" description="PDZ" evidence="7">
    <location>
        <begin position="93"/>
        <end position="163"/>
    </location>
</feature>
<evidence type="ECO:0000256" key="2">
    <source>
        <dbReference type="ARBA" id="ARBA00022670"/>
    </source>
</evidence>
<feature type="coiled-coil region" evidence="6">
    <location>
        <begin position="473"/>
        <end position="501"/>
    </location>
</feature>
<name>A0A2H3KVV2_9FLAO</name>
<sequence length="543" mass="61719">MTIQKKYILPIIASGLFFIGTAFKDNFFEIAKQIEIFTELYKTLHLNYVDDVNPAELMDKSIKNMLSDLDPYTNFYNEQDVIKARISQAGAYTSIGAITERSDGKLLVKEVFKNYPSDKAGLKPGDVIVQIGDVNVSEFKNDVSQLLQGSKNTKLQIKYLRQGIIQSTSITLDEIPIKAVPYYTTMNQKIGYIVLSAFNEKTTLETKHALEELKKKGVEKIILDLRGNPGGLLNEAVNICNLFVPKNEIIVTTKSKIEQYNTVYKTDKEPIDTEIPLAILVDGKSASASEIVSGALQDLDRAVVIGCRSFGKGLVQRYFETPYGTQCKITISRYYTPSGRCIQALDYLHKDENGKAIRTEAKNYTAFKTKKGRAVYDGGGILPDIELSESKRSTIGELLLKNNGVFDFATQYYYQHQNIGNAMPEITSKDFEDFKQFLKKSNFNFDTESEKALKKTLEAAQKEHIETAIKPAYQQLYQAIQKSQEQLLEDNKEEIKKLLQDEIIKRYYYSEGLYEYYSQNNVEIKKAMDILTNLEAYNRILKK</sequence>